<evidence type="ECO:0000313" key="4">
    <source>
        <dbReference type="EMBL" id="KAK3092001.1"/>
    </source>
</evidence>
<feature type="compositionally biased region" description="Polar residues" evidence="2">
    <location>
        <begin position="109"/>
        <end position="121"/>
    </location>
</feature>
<keyword evidence="5" id="KW-1185">Reference proteome</keyword>
<gene>
    <name evidence="4" type="ORF">FSP39_024355</name>
</gene>
<comment type="subcellular location">
    <subcellularLocation>
        <location evidence="1">Nucleus</location>
    </subcellularLocation>
</comment>
<accession>A0AA88Y1A5</accession>
<evidence type="ECO:0000256" key="2">
    <source>
        <dbReference type="SAM" id="MobiDB-lite"/>
    </source>
</evidence>
<dbReference type="Pfam" id="PF03826">
    <property type="entry name" value="OAR"/>
    <property type="match status" value="1"/>
</dbReference>
<protein>
    <recommendedName>
        <fullName evidence="3">OAR domain-containing protein</fullName>
    </recommendedName>
</protein>
<dbReference type="EMBL" id="VSWD01000010">
    <property type="protein sequence ID" value="KAK3092001.1"/>
    <property type="molecule type" value="Genomic_DNA"/>
</dbReference>
<dbReference type="PROSITE" id="PS50803">
    <property type="entry name" value="OAR"/>
    <property type="match status" value="1"/>
</dbReference>
<evidence type="ECO:0000259" key="3">
    <source>
        <dbReference type="PROSITE" id="PS50803"/>
    </source>
</evidence>
<feature type="domain" description="OAR" evidence="3">
    <location>
        <begin position="90"/>
        <end position="103"/>
    </location>
</feature>
<reference evidence="4" key="1">
    <citation type="submission" date="2019-08" db="EMBL/GenBank/DDBJ databases">
        <title>The improved chromosome-level genome for the pearl oyster Pinctada fucata martensii using PacBio sequencing and Hi-C.</title>
        <authorList>
            <person name="Zheng Z."/>
        </authorList>
    </citation>
    <scope>NUCLEOTIDE SEQUENCE</scope>
    <source>
        <strain evidence="4">ZZ-2019</strain>
        <tissue evidence="4">Adductor muscle</tissue>
    </source>
</reference>
<comment type="caution">
    <text evidence="4">The sequence shown here is derived from an EMBL/GenBank/DDBJ whole genome shotgun (WGS) entry which is preliminary data.</text>
</comment>
<name>A0AA88Y1A5_PINIB</name>
<organism evidence="4 5">
    <name type="scientific">Pinctada imbricata</name>
    <name type="common">Atlantic pearl-oyster</name>
    <name type="synonym">Pinctada martensii</name>
    <dbReference type="NCBI Taxonomy" id="66713"/>
    <lineage>
        <taxon>Eukaryota</taxon>
        <taxon>Metazoa</taxon>
        <taxon>Spiralia</taxon>
        <taxon>Lophotrochozoa</taxon>
        <taxon>Mollusca</taxon>
        <taxon>Bivalvia</taxon>
        <taxon>Autobranchia</taxon>
        <taxon>Pteriomorphia</taxon>
        <taxon>Pterioida</taxon>
        <taxon>Pterioidea</taxon>
        <taxon>Pteriidae</taxon>
        <taxon>Pinctada</taxon>
    </lineage>
</organism>
<proteinExistence type="predicted"/>
<dbReference type="AlphaFoldDB" id="A0AA88Y1A5"/>
<dbReference type="GO" id="GO:0005634">
    <property type="term" value="C:nucleus"/>
    <property type="evidence" value="ECO:0007669"/>
    <property type="project" value="UniProtKB-SubCell"/>
</dbReference>
<dbReference type="InterPro" id="IPR003654">
    <property type="entry name" value="OAR_dom"/>
</dbReference>
<dbReference type="Proteomes" id="UP001186944">
    <property type="component" value="Unassembled WGS sequence"/>
</dbReference>
<sequence>MMLNKPPYFQPSFVQTLLALNSNAVNRHSMMPFMEGSSYKSYLENIFGAPRHFLSQMTHPAFKSCLPFCGCCPSRPGVPPVVLPSDQRTSSVAELRRRAREHLEAMTSPPHSDQSAPRSLP</sequence>
<evidence type="ECO:0000256" key="1">
    <source>
        <dbReference type="ARBA" id="ARBA00004123"/>
    </source>
</evidence>
<feature type="region of interest" description="Disordered" evidence="2">
    <location>
        <begin position="99"/>
        <end position="121"/>
    </location>
</feature>
<evidence type="ECO:0000313" key="5">
    <source>
        <dbReference type="Proteomes" id="UP001186944"/>
    </source>
</evidence>